<proteinExistence type="predicted"/>
<protein>
    <submittedName>
        <fullName evidence="1">Dihydroorotase and related enzymes</fullName>
    </submittedName>
</protein>
<dbReference type="InterPro" id="IPR050378">
    <property type="entry name" value="Metallo-dep_Hydrolases_sf"/>
</dbReference>
<dbReference type="OrthoDB" id="1924787at2759"/>
<accession>A0A1Y1IAN8</accession>
<organism evidence="1 2">
    <name type="scientific">Klebsormidium nitens</name>
    <name type="common">Green alga</name>
    <name type="synonym">Ulothrix nitens</name>
    <dbReference type="NCBI Taxonomy" id="105231"/>
    <lineage>
        <taxon>Eukaryota</taxon>
        <taxon>Viridiplantae</taxon>
        <taxon>Streptophyta</taxon>
        <taxon>Klebsormidiophyceae</taxon>
        <taxon>Klebsormidiales</taxon>
        <taxon>Klebsormidiaceae</taxon>
        <taxon>Klebsormidium</taxon>
    </lineage>
</organism>
<dbReference type="SUPFAM" id="SSF51338">
    <property type="entry name" value="Composite domain of metallo-dependent hydrolases"/>
    <property type="match status" value="1"/>
</dbReference>
<dbReference type="STRING" id="105231.A0A1Y1IAN8"/>
<dbReference type="PANTHER" id="PTHR11647:SF1">
    <property type="entry name" value="COLLAPSIN RESPONSE MEDIATOR PROTEIN"/>
    <property type="match status" value="1"/>
</dbReference>
<reference evidence="1 2" key="1">
    <citation type="journal article" date="2014" name="Nat. Commun.">
        <title>Klebsormidium flaccidum genome reveals primary factors for plant terrestrial adaptation.</title>
        <authorList>
            <person name="Hori K."/>
            <person name="Maruyama F."/>
            <person name="Fujisawa T."/>
            <person name="Togashi T."/>
            <person name="Yamamoto N."/>
            <person name="Seo M."/>
            <person name="Sato S."/>
            <person name="Yamada T."/>
            <person name="Mori H."/>
            <person name="Tajima N."/>
            <person name="Moriyama T."/>
            <person name="Ikeuchi M."/>
            <person name="Watanabe M."/>
            <person name="Wada H."/>
            <person name="Kobayashi K."/>
            <person name="Saito M."/>
            <person name="Masuda T."/>
            <person name="Sasaki-Sekimoto Y."/>
            <person name="Mashiguchi K."/>
            <person name="Awai K."/>
            <person name="Shimojima M."/>
            <person name="Masuda S."/>
            <person name="Iwai M."/>
            <person name="Nobusawa T."/>
            <person name="Narise T."/>
            <person name="Kondo S."/>
            <person name="Saito H."/>
            <person name="Sato R."/>
            <person name="Murakawa M."/>
            <person name="Ihara Y."/>
            <person name="Oshima-Yamada Y."/>
            <person name="Ohtaka K."/>
            <person name="Satoh M."/>
            <person name="Sonobe K."/>
            <person name="Ishii M."/>
            <person name="Ohtani R."/>
            <person name="Kanamori-Sato M."/>
            <person name="Honoki R."/>
            <person name="Miyazaki D."/>
            <person name="Mochizuki H."/>
            <person name="Umetsu J."/>
            <person name="Higashi K."/>
            <person name="Shibata D."/>
            <person name="Kamiya Y."/>
            <person name="Sato N."/>
            <person name="Nakamura Y."/>
            <person name="Tabata S."/>
            <person name="Ida S."/>
            <person name="Kurokawa K."/>
            <person name="Ohta H."/>
        </authorList>
    </citation>
    <scope>NUCLEOTIDE SEQUENCE [LARGE SCALE GENOMIC DNA]</scope>
    <source>
        <strain evidence="1 2">NIES-2285</strain>
    </source>
</reference>
<gene>
    <name evidence="1" type="ORF">KFL_003660140</name>
</gene>
<dbReference type="GO" id="GO:0016810">
    <property type="term" value="F:hydrolase activity, acting on carbon-nitrogen (but not peptide) bonds"/>
    <property type="evidence" value="ECO:0007669"/>
    <property type="project" value="InterPro"/>
</dbReference>
<name>A0A1Y1IAN8_KLENI</name>
<keyword evidence="2" id="KW-1185">Reference proteome</keyword>
<dbReference type="InterPro" id="IPR011009">
    <property type="entry name" value="Kinase-like_dom_sf"/>
</dbReference>
<dbReference type="AlphaFoldDB" id="A0A1Y1IAN8"/>
<evidence type="ECO:0000313" key="2">
    <source>
        <dbReference type="Proteomes" id="UP000054558"/>
    </source>
</evidence>
<dbReference type="InterPro" id="IPR011059">
    <property type="entry name" value="Metal-dep_hydrolase_composite"/>
</dbReference>
<dbReference type="Gene3D" id="3.20.20.140">
    <property type="entry name" value="Metal-dependent hydrolases"/>
    <property type="match status" value="1"/>
</dbReference>
<dbReference type="Gene3D" id="3.90.1200.10">
    <property type="match status" value="1"/>
</dbReference>
<evidence type="ECO:0000313" key="1">
    <source>
        <dbReference type="EMBL" id="GAQ87633.1"/>
    </source>
</evidence>
<dbReference type="Proteomes" id="UP000054558">
    <property type="component" value="Unassembled WGS sequence"/>
</dbReference>
<dbReference type="SUPFAM" id="SSF56112">
    <property type="entry name" value="Protein kinase-like (PK-like)"/>
    <property type="match status" value="1"/>
</dbReference>
<sequence length="107" mass="12347">MCDSKNRQALIDFEYGMYNNRGFDLGNPFNDAQAFILLPRKGVLAPGSRADVIVLDSRAEHVISARTHHPRMDTNVYEGWNLQRRNIAANYRTKHSSLGLRSPKMWW</sequence>
<dbReference type="PANTHER" id="PTHR11647">
    <property type="entry name" value="HYDRANTOINASE/DIHYDROPYRIMIDINASE FAMILY MEMBER"/>
    <property type="match status" value="1"/>
</dbReference>
<dbReference type="EMBL" id="DF237315">
    <property type="protein sequence ID" value="GAQ87633.1"/>
    <property type="molecule type" value="Genomic_DNA"/>
</dbReference>